<organism evidence="3 4">
    <name type="scientific">Natronosalvus rutilus</name>
    <dbReference type="NCBI Taxonomy" id="2953753"/>
    <lineage>
        <taxon>Archaea</taxon>
        <taxon>Methanobacteriati</taxon>
        <taxon>Methanobacteriota</taxon>
        <taxon>Stenosarchaea group</taxon>
        <taxon>Halobacteria</taxon>
        <taxon>Halobacteriales</taxon>
        <taxon>Natrialbaceae</taxon>
        <taxon>Natronosalvus</taxon>
    </lineage>
</organism>
<dbReference type="Pfam" id="PF24460">
    <property type="entry name" value="DUF7575"/>
    <property type="match status" value="1"/>
</dbReference>
<proteinExistence type="predicted"/>
<dbReference type="Proteomes" id="UP001056855">
    <property type="component" value="Chromosome"/>
</dbReference>
<feature type="transmembrane region" description="Helical" evidence="1">
    <location>
        <begin position="12"/>
        <end position="28"/>
    </location>
</feature>
<feature type="domain" description="DUF7575" evidence="2">
    <location>
        <begin position="104"/>
        <end position="127"/>
    </location>
</feature>
<gene>
    <name evidence="3" type="ORF">NGM29_15115</name>
</gene>
<dbReference type="InterPro" id="IPR055997">
    <property type="entry name" value="DUF7575"/>
</dbReference>
<keyword evidence="1" id="KW-0812">Transmembrane</keyword>
<accession>A0A9E7NA50</accession>
<feature type="transmembrane region" description="Helical" evidence="1">
    <location>
        <begin position="35"/>
        <end position="59"/>
    </location>
</feature>
<sequence length="145" mass="15987">MDRSFSKKRPWLAALLGVLVTGFGHCYLRRWRRALGWIVLLFGVSILFVETATLEALAAGEGADLAELSPLLFVAILSVVDAYLLAVAHNQVARRAPAPDGSLTHCPYCGKELDTDLEFCHWCTSDLSDFSNLEAQEETSTESDR</sequence>
<dbReference type="RefSeq" id="WP_254157239.1">
    <property type="nucleotide sequence ID" value="NZ_CP100355.1"/>
</dbReference>
<feature type="transmembrane region" description="Helical" evidence="1">
    <location>
        <begin position="71"/>
        <end position="88"/>
    </location>
</feature>
<dbReference type="AlphaFoldDB" id="A0A9E7NA50"/>
<evidence type="ECO:0000313" key="3">
    <source>
        <dbReference type="EMBL" id="UTF53090.1"/>
    </source>
</evidence>
<dbReference type="GeneID" id="73291403"/>
<protein>
    <submittedName>
        <fullName evidence="3">Zinc ribbon domain-containing protein</fullName>
    </submittedName>
</protein>
<evidence type="ECO:0000256" key="1">
    <source>
        <dbReference type="SAM" id="Phobius"/>
    </source>
</evidence>
<name>A0A9E7NA50_9EURY</name>
<keyword evidence="1" id="KW-1133">Transmembrane helix</keyword>
<keyword evidence="1" id="KW-0472">Membrane</keyword>
<keyword evidence="4" id="KW-1185">Reference proteome</keyword>
<evidence type="ECO:0000313" key="4">
    <source>
        <dbReference type="Proteomes" id="UP001056855"/>
    </source>
</evidence>
<dbReference type="KEGG" id="sawl:NGM29_15115"/>
<evidence type="ECO:0000259" key="2">
    <source>
        <dbReference type="Pfam" id="PF24460"/>
    </source>
</evidence>
<dbReference type="EMBL" id="CP100355">
    <property type="protein sequence ID" value="UTF53090.1"/>
    <property type="molecule type" value="Genomic_DNA"/>
</dbReference>
<reference evidence="3" key="1">
    <citation type="submission" date="2022-06" db="EMBL/GenBank/DDBJ databases">
        <title>Diverse halophilic archaea isolated from saline environments.</title>
        <authorList>
            <person name="Cui H.-L."/>
        </authorList>
    </citation>
    <scope>NUCLEOTIDE SEQUENCE</scope>
    <source>
        <strain evidence="3">WLHS1</strain>
    </source>
</reference>